<dbReference type="InParanoid" id="A0A084QJY5"/>
<evidence type="ECO:0000313" key="2">
    <source>
        <dbReference type="EMBL" id="KFA64270.1"/>
    </source>
</evidence>
<dbReference type="EMBL" id="KL660692">
    <property type="protein sequence ID" value="KFA64270.1"/>
    <property type="molecule type" value="Genomic_DNA"/>
</dbReference>
<evidence type="ECO:0000256" key="1">
    <source>
        <dbReference type="SAM" id="MobiDB-lite"/>
    </source>
</evidence>
<sequence length="72" mass="7426">MSKGEARTGEPPPSSFDLCSSGTAKTSGPRQGTDLPTARPTAATKERDPGLRTPGGEIDRATDDVLGILQSN</sequence>
<organism evidence="2 3">
    <name type="scientific">Stachybotrys chlorohalonatus (strain IBT 40285)</name>
    <dbReference type="NCBI Taxonomy" id="1283841"/>
    <lineage>
        <taxon>Eukaryota</taxon>
        <taxon>Fungi</taxon>
        <taxon>Dikarya</taxon>
        <taxon>Ascomycota</taxon>
        <taxon>Pezizomycotina</taxon>
        <taxon>Sordariomycetes</taxon>
        <taxon>Hypocreomycetidae</taxon>
        <taxon>Hypocreales</taxon>
        <taxon>Stachybotryaceae</taxon>
        <taxon>Stachybotrys</taxon>
    </lineage>
</organism>
<gene>
    <name evidence="2" type="ORF">S40285_10573</name>
</gene>
<keyword evidence="3" id="KW-1185">Reference proteome</keyword>
<feature type="compositionally biased region" description="Polar residues" evidence="1">
    <location>
        <begin position="17"/>
        <end position="30"/>
    </location>
</feature>
<feature type="region of interest" description="Disordered" evidence="1">
    <location>
        <begin position="1"/>
        <end position="72"/>
    </location>
</feature>
<proteinExistence type="predicted"/>
<evidence type="ECO:0000313" key="3">
    <source>
        <dbReference type="Proteomes" id="UP000028524"/>
    </source>
</evidence>
<dbReference type="Proteomes" id="UP000028524">
    <property type="component" value="Unassembled WGS sequence"/>
</dbReference>
<protein>
    <submittedName>
        <fullName evidence="2">Uncharacterized protein</fullName>
    </submittedName>
</protein>
<name>A0A084QJY5_STAC4</name>
<dbReference type="AlphaFoldDB" id="A0A084QJY5"/>
<reference evidence="2 3" key="1">
    <citation type="journal article" date="2014" name="BMC Genomics">
        <title>Comparative genome sequencing reveals chemotype-specific gene clusters in the toxigenic black mold Stachybotrys.</title>
        <authorList>
            <person name="Semeiks J."/>
            <person name="Borek D."/>
            <person name="Otwinowski Z."/>
            <person name="Grishin N.V."/>
        </authorList>
    </citation>
    <scope>NUCLEOTIDE SEQUENCE [LARGE SCALE GENOMIC DNA]</scope>
    <source>
        <strain evidence="2 3">IBT 40285</strain>
    </source>
</reference>
<accession>A0A084QJY5</accession>
<dbReference type="HOGENOM" id="CLU_2723862_0_0_1"/>